<proteinExistence type="predicted"/>
<evidence type="ECO:0000313" key="1">
    <source>
        <dbReference type="EMBL" id="RMX61379.1"/>
    </source>
</evidence>
<accession>A0A3M6V690</accession>
<dbReference type="AlphaFoldDB" id="A0A3M6V690"/>
<organism evidence="1 2">
    <name type="scientific">Pocillopora damicornis</name>
    <name type="common">Cauliflower coral</name>
    <name type="synonym">Millepora damicornis</name>
    <dbReference type="NCBI Taxonomy" id="46731"/>
    <lineage>
        <taxon>Eukaryota</taxon>
        <taxon>Metazoa</taxon>
        <taxon>Cnidaria</taxon>
        <taxon>Anthozoa</taxon>
        <taxon>Hexacorallia</taxon>
        <taxon>Scleractinia</taxon>
        <taxon>Astrocoeniina</taxon>
        <taxon>Pocilloporidae</taxon>
        <taxon>Pocillopora</taxon>
    </lineage>
</organism>
<sequence length="21" mass="2481">MRCGCWKLPFLSWIGICPLTR</sequence>
<gene>
    <name evidence="1" type="ORF">pdam_00023561</name>
</gene>
<evidence type="ECO:0000313" key="2">
    <source>
        <dbReference type="Proteomes" id="UP000275408"/>
    </source>
</evidence>
<comment type="caution">
    <text evidence="1">The sequence shown here is derived from an EMBL/GenBank/DDBJ whole genome shotgun (WGS) entry which is preliminary data.</text>
</comment>
<dbReference type="EMBL" id="RCHS01000023">
    <property type="protein sequence ID" value="RMX61379.1"/>
    <property type="molecule type" value="Genomic_DNA"/>
</dbReference>
<keyword evidence="2" id="KW-1185">Reference proteome</keyword>
<dbReference type="Proteomes" id="UP000275408">
    <property type="component" value="Unassembled WGS sequence"/>
</dbReference>
<reference evidence="1 2" key="1">
    <citation type="journal article" date="2018" name="Sci. Rep.">
        <title>Comparative analysis of the Pocillopora damicornis genome highlights role of immune system in coral evolution.</title>
        <authorList>
            <person name="Cunning R."/>
            <person name="Bay R.A."/>
            <person name="Gillette P."/>
            <person name="Baker A.C."/>
            <person name="Traylor-Knowles N."/>
        </authorList>
    </citation>
    <scope>NUCLEOTIDE SEQUENCE [LARGE SCALE GENOMIC DNA]</scope>
    <source>
        <strain evidence="1">RSMAS</strain>
        <tissue evidence="1">Whole animal</tissue>
    </source>
</reference>
<name>A0A3M6V690_POCDA</name>
<protein>
    <submittedName>
        <fullName evidence="1">Uncharacterized protein</fullName>
    </submittedName>
</protein>